<dbReference type="InterPro" id="IPR001851">
    <property type="entry name" value="ABC_transp_permease"/>
</dbReference>
<evidence type="ECO:0000256" key="5">
    <source>
        <dbReference type="ARBA" id="ARBA00022970"/>
    </source>
</evidence>
<feature type="transmembrane region" description="Helical" evidence="9">
    <location>
        <begin position="101"/>
        <end position="121"/>
    </location>
</feature>
<name>A0A8J6PN08_9HYPH</name>
<feature type="transmembrane region" description="Helical" evidence="9">
    <location>
        <begin position="41"/>
        <end position="58"/>
    </location>
</feature>
<evidence type="ECO:0000256" key="8">
    <source>
        <dbReference type="ARBA" id="ARBA00037998"/>
    </source>
</evidence>
<dbReference type="RefSeq" id="WP_188166788.1">
    <property type="nucleotide sequence ID" value="NZ_JACVVX010000012.1"/>
</dbReference>
<evidence type="ECO:0000256" key="3">
    <source>
        <dbReference type="ARBA" id="ARBA00022475"/>
    </source>
</evidence>
<keyword evidence="11" id="KW-1185">Reference proteome</keyword>
<evidence type="ECO:0000256" key="4">
    <source>
        <dbReference type="ARBA" id="ARBA00022692"/>
    </source>
</evidence>
<evidence type="ECO:0000256" key="6">
    <source>
        <dbReference type="ARBA" id="ARBA00022989"/>
    </source>
</evidence>
<sequence>MWQEYAIILIRGIGLGSVYALIAMSFNIVKVSSGILNFAQGNMFVLGGMLAYAAVALFGQPSFIVWLLLIPVAAIIIAVVLLIQGYLTLLPLSYSDDQQSWLITTMAVSIIIGAVLLLVQGPNALMVRSIFPNVPLFGMRVPAPFLLAIGLAVFWYVVLQWFLSKTLTGLAISALWQDPVAGRAAGLKVRRLQLLAFGLSGLIIGSTGFVAAPIITIASDSAVAYVLNGFVALVIGGVASNTGALIAGPLVGVAAMLATFKIGGEFQGLVSMLILVGILLIRPEGIFGSTAARRV</sequence>
<evidence type="ECO:0000256" key="1">
    <source>
        <dbReference type="ARBA" id="ARBA00004651"/>
    </source>
</evidence>
<evidence type="ECO:0000256" key="7">
    <source>
        <dbReference type="ARBA" id="ARBA00023136"/>
    </source>
</evidence>
<feature type="transmembrane region" description="Helical" evidence="9">
    <location>
        <begin position="269"/>
        <end position="292"/>
    </location>
</feature>
<keyword evidence="7 9" id="KW-0472">Membrane</keyword>
<keyword evidence="5" id="KW-0029">Amino-acid transport</keyword>
<feature type="transmembrane region" description="Helical" evidence="9">
    <location>
        <begin position="141"/>
        <end position="163"/>
    </location>
</feature>
<keyword evidence="6 9" id="KW-1133">Transmembrane helix</keyword>
<dbReference type="EMBL" id="JACVVX010000012">
    <property type="protein sequence ID" value="MBD0417348.1"/>
    <property type="molecule type" value="Genomic_DNA"/>
</dbReference>
<dbReference type="GO" id="GO:0005886">
    <property type="term" value="C:plasma membrane"/>
    <property type="evidence" value="ECO:0007669"/>
    <property type="project" value="UniProtKB-SubCell"/>
</dbReference>
<reference evidence="10" key="1">
    <citation type="submission" date="2020-09" db="EMBL/GenBank/DDBJ databases">
        <title>Genome seq and assembly of Tianweitania sp.</title>
        <authorList>
            <person name="Chhetri G."/>
        </authorList>
    </citation>
    <scope>NUCLEOTIDE SEQUENCE</scope>
    <source>
        <strain evidence="10">Rool2</strain>
    </source>
</reference>
<comment type="caution">
    <text evidence="10">The sequence shown here is derived from an EMBL/GenBank/DDBJ whole genome shotgun (WGS) entry which is preliminary data.</text>
</comment>
<protein>
    <submittedName>
        <fullName evidence="10">Branched-chain amino acid ABC transporter permease</fullName>
    </submittedName>
</protein>
<evidence type="ECO:0000256" key="2">
    <source>
        <dbReference type="ARBA" id="ARBA00022448"/>
    </source>
</evidence>
<dbReference type="PANTHER" id="PTHR11795:SF445">
    <property type="entry name" value="AMINO ACID ABC TRANSPORTER PERMEASE PROTEIN"/>
    <property type="match status" value="1"/>
</dbReference>
<dbReference type="InterPro" id="IPR052157">
    <property type="entry name" value="BCAA_transport_permease"/>
</dbReference>
<keyword evidence="2" id="KW-0813">Transport</keyword>
<feature type="transmembrane region" description="Helical" evidence="9">
    <location>
        <begin position="64"/>
        <end position="89"/>
    </location>
</feature>
<dbReference type="GO" id="GO:0006865">
    <property type="term" value="P:amino acid transport"/>
    <property type="evidence" value="ECO:0007669"/>
    <property type="project" value="UniProtKB-KW"/>
</dbReference>
<dbReference type="AlphaFoldDB" id="A0A8J6PN08"/>
<proteinExistence type="inferred from homology"/>
<accession>A0A8J6PN08</accession>
<feature type="transmembrane region" description="Helical" evidence="9">
    <location>
        <begin position="194"/>
        <end position="218"/>
    </location>
</feature>
<evidence type="ECO:0000256" key="9">
    <source>
        <dbReference type="SAM" id="Phobius"/>
    </source>
</evidence>
<dbReference type="PANTHER" id="PTHR11795">
    <property type="entry name" value="BRANCHED-CHAIN AMINO ACID TRANSPORT SYSTEM PERMEASE PROTEIN LIVH"/>
    <property type="match status" value="1"/>
</dbReference>
<comment type="subcellular location">
    <subcellularLocation>
        <location evidence="1">Cell membrane</location>
        <topology evidence="1">Multi-pass membrane protein</topology>
    </subcellularLocation>
</comment>
<organism evidence="10 11">
    <name type="scientific">Oryzicola mucosus</name>
    <dbReference type="NCBI Taxonomy" id="2767425"/>
    <lineage>
        <taxon>Bacteria</taxon>
        <taxon>Pseudomonadati</taxon>
        <taxon>Pseudomonadota</taxon>
        <taxon>Alphaproteobacteria</taxon>
        <taxon>Hyphomicrobiales</taxon>
        <taxon>Phyllobacteriaceae</taxon>
        <taxon>Oryzicola</taxon>
    </lineage>
</organism>
<dbReference type="GO" id="GO:0022857">
    <property type="term" value="F:transmembrane transporter activity"/>
    <property type="evidence" value="ECO:0007669"/>
    <property type="project" value="InterPro"/>
</dbReference>
<dbReference type="Pfam" id="PF02653">
    <property type="entry name" value="BPD_transp_2"/>
    <property type="match status" value="1"/>
</dbReference>
<evidence type="ECO:0000313" key="10">
    <source>
        <dbReference type="EMBL" id="MBD0417348.1"/>
    </source>
</evidence>
<keyword evidence="4 9" id="KW-0812">Transmembrane</keyword>
<feature type="transmembrane region" description="Helical" evidence="9">
    <location>
        <begin position="230"/>
        <end position="257"/>
    </location>
</feature>
<dbReference type="Proteomes" id="UP000643405">
    <property type="component" value="Unassembled WGS sequence"/>
</dbReference>
<dbReference type="CDD" id="cd06582">
    <property type="entry name" value="TM_PBP1_LivH_like"/>
    <property type="match status" value="1"/>
</dbReference>
<comment type="similarity">
    <text evidence="8">Belongs to the binding-protein-dependent transport system permease family. LivHM subfamily.</text>
</comment>
<gene>
    <name evidence="10" type="ORF">ICI42_22150</name>
</gene>
<evidence type="ECO:0000313" key="11">
    <source>
        <dbReference type="Proteomes" id="UP000643405"/>
    </source>
</evidence>
<keyword evidence="3" id="KW-1003">Cell membrane</keyword>
<feature type="transmembrane region" description="Helical" evidence="9">
    <location>
        <begin position="6"/>
        <end position="29"/>
    </location>
</feature>